<evidence type="ECO:0000313" key="2">
    <source>
        <dbReference type="EMBL" id="KAG5408497.1"/>
    </source>
</evidence>
<protein>
    <recommendedName>
        <fullName evidence="4">Secreted protein</fullName>
    </recommendedName>
</protein>
<dbReference type="EMBL" id="JADBGQ010000002">
    <property type="protein sequence ID" value="KAG5408497.1"/>
    <property type="molecule type" value="Genomic_DNA"/>
</dbReference>
<keyword evidence="1" id="KW-1133">Transmembrane helix</keyword>
<accession>A0ABQ7NC74</accession>
<evidence type="ECO:0000313" key="3">
    <source>
        <dbReference type="Proteomes" id="UP000823674"/>
    </source>
</evidence>
<feature type="transmembrane region" description="Helical" evidence="1">
    <location>
        <begin position="23"/>
        <end position="43"/>
    </location>
</feature>
<gene>
    <name evidence="2" type="primary">A02g500880.1_BraROA</name>
    <name evidence="2" type="ORF">IGI04_004816</name>
</gene>
<comment type="caution">
    <text evidence="2">The sequence shown here is derived from an EMBL/GenBank/DDBJ whole genome shotgun (WGS) entry which is preliminary data.</text>
</comment>
<keyword evidence="1" id="KW-0472">Membrane</keyword>
<reference evidence="2 3" key="1">
    <citation type="submission" date="2021-03" db="EMBL/GenBank/DDBJ databases">
        <authorList>
            <person name="King G.J."/>
            <person name="Bancroft I."/>
            <person name="Baten A."/>
            <person name="Bloomfield J."/>
            <person name="Borpatragohain P."/>
            <person name="He Z."/>
            <person name="Irish N."/>
            <person name="Irwin J."/>
            <person name="Liu K."/>
            <person name="Mauleon R.P."/>
            <person name="Moore J."/>
            <person name="Morris R."/>
            <person name="Ostergaard L."/>
            <person name="Wang B."/>
            <person name="Wells R."/>
        </authorList>
    </citation>
    <scope>NUCLEOTIDE SEQUENCE [LARGE SCALE GENOMIC DNA]</scope>
    <source>
        <strain evidence="2">R-o-18</strain>
        <tissue evidence="2">Leaf</tissue>
    </source>
</reference>
<evidence type="ECO:0008006" key="4">
    <source>
        <dbReference type="Google" id="ProtNLM"/>
    </source>
</evidence>
<evidence type="ECO:0000256" key="1">
    <source>
        <dbReference type="SAM" id="Phobius"/>
    </source>
</evidence>
<dbReference type="Proteomes" id="UP000823674">
    <property type="component" value="Chromosome A02"/>
</dbReference>
<organism evidence="2 3">
    <name type="scientific">Brassica rapa subsp. trilocularis</name>
    <dbReference type="NCBI Taxonomy" id="1813537"/>
    <lineage>
        <taxon>Eukaryota</taxon>
        <taxon>Viridiplantae</taxon>
        <taxon>Streptophyta</taxon>
        <taxon>Embryophyta</taxon>
        <taxon>Tracheophyta</taxon>
        <taxon>Spermatophyta</taxon>
        <taxon>Magnoliopsida</taxon>
        <taxon>eudicotyledons</taxon>
        <taxon>Gunneridae</taxon>
        <taxon>Pentapetalae</taxon>
        <taxon>rosids</taxon>
        <taxon>malvids</taxon>
        <taxon>Brassicales</taxon>
        <taxon>Brassicaceae</taxon>
        <taxon>Brassiceae</taxon>
        <taxon>Brassica</taxon>
    </lineage>
</organism>
<sequence>MVVFCVLHLSSWRNIYSLKRLCLHAKVYCVCLFAYMVQVYLNIDTSGRHVRKRSSNRVGEAANQHEKNIWLREAVN</sequence>
<name>A0ABQ7NC74_BRACM</name>
<keyword evidence="1" id="KW-0812">Transmembrane</keyword>
<proteinExistence type="predicted"/>
<keyword evidence="3" id="KW-1185">Reference proteome</keyword>